<comment type="caution">
    <text evidence="10">The sequence shown here is derived from an EMBL/GenBank/DDBJ whole genome shotgun (WGS) entry which is preliminary data.</text>
</comment>
<gene>
    <name evidence="10" type="ORF">DNTS_034152</name>
</gene>
<dbReference type="InterPro" id="IPR002126">
    <property type="entry name" value="Cadherin-like_dom"/>
</dbReference>
<comment type="subcellular location">
    <subcellularLocation>
        <location evidence="1">Membrane</location>
        <topology evidence="1">Single-pass membrane protein</topology>
    </subcellularLocation>
</comment>
<keyword evidence="5 8" id="KW-0106">Calcium</keyword>
<dbReference type="FunFam" id="2.60.40.60:FF:000020">
    <property type="entry name" value="Dachsous cadherin-related 1b"/>
    <property type="match status" value="1"/>
</dbReference>
<dbReference type="STRING" id="623744.A0A553N0A3"/>
<evidence type="ECO:0000256" key="8">
    <source>
        <dbReference type="PROSITE-ProRule" id="PRU00043"/>
    </source>
</evidence>
<evidence type="ECO:0000259" key="9">
    <source>
        <dbReference type="PROSITE" id="PS50268"/>
    </source>
</evidence>
<evidence type="ECO:0000256" key="2">
    <source>
        <dbReference type="ARBA" id="ARBA00022692"/>
    </source>
</evidence>
<evidence type="ECO:0000313" key="11">
    <source>
        <dbReference type="Proteomes" id="UP000316079"/>
    </source>
</evidence>
<dbReference type="PROSITE" id="PS00232">
    <property type="entry name" value="CADHERIN_1"/>
    <property type="match status" value="2"/>
</dbReference>
<proteinExistence type="predicted"/>
<keyword evidence="2" id="KW-0812">Transmembrane</keyword>
<dbReference type="PROSITE" id="PS50268">
    <property type="entry name" value="CADHERIN_2"/>
    <property type="match status" value="4"/>
</dbReference>
<evidence type="ECO:0000256" key="7">
    <source>
        <dbReference type="ARBA" id="ARBA00023136"/>
    </source>
</evidence>
<evidence type="ECO:0000256" key="3">
    <source>
        <dbReference type="ARBA" id="ARBA00022729"/>
    </source>
</evidence>
<dbReference type="GO" id="GO:0007156">
    <property type="term" value="P:homophilic cell adhesion via plasma membrane adhesion molecules"/>
    <property type="evidence" value="ECO:0007669"/>
    <property type="project" value="InterPro"/>
</dbReference>
<accession>A0A553N0A3</accession>
<dbReference type="PANTHER" id="PTHR24026:SF125">
    <property type="entry name" value="FAT-LIKE CADHERIN-RELATED TUMOR SUPPRESSOR HOMOLOG"/>
    <property type="match status" value="1"/>
</dbReference>
<name>A0A553N0A3_9TELE</name>
<feature type="domain" description="Cadherin" evidence="9">
    <location>
        <begin position="407"/>
        <end position="490"/>
    </location>
</feature>
<dbReference type="SUPFAM" id="SSF49313">
    <property type="entry name" value="Cadherin-like"/>
    <property type="match status" value="4"/>
</dbReference>
<dbReference type="PANTHER" id="PTHR24026">
    <property type="entry name" value="FAT ATYPICAL CADHERIN-RELATED"/>
    <property type="match status" value="1"/>
</dbReference>
<dbReference type="InterPro" id="IPR020894">
    <property type="entry name" value="Cadherin_CS"/>
</dbReference>
<organism evidence="10 11">
    <name type="scientific">Danionella cerebrum</name>
    <dbReference type="NCBI Taxonomy" id="2873325"/>
    <lineage>
        <taxon>Eukaryota</taxon>
        <taxon>Metazoa</taxon>
        <taxon>Chordata</taxon>
        <taxon>Craniata</taxon>
        <taxon>Vertebrata</taxon>
        <taxon>Euteleostomi</taxon>
        <taxon>Actinopterygii</taxon>
        <taxon>Neopterygii</taxon>
        <taxon>Teleostei</taxon>
        <taxon>Ostariophysi</taxon>
        <taxon>Cypriniformes</taxon>
        <taxon>Danionidae</taxon>
        <taxon>Danioninae</taxon>
        <taxon>Danionella</taxon>
    </lineage>
</organism>
<keyword evidence="3" id="KW-0732">Signal</keyword>
<evidence type="ECO:0000256" key="1">
    <source>
        <dbReference type="ARBA" id="ARBA00004167"/>
    </source>
</evidence>
<evidence type="ECO:0000313" key="10">
    <source>
        <dbReference type="EMBL" id="TRY58859.1"/>
    </source>
</evidence>
<keyword evidence="6" id="KW-1133">Transmembrane helix</keyword>
<evidence type="ECO:0000256" key="5">
    <source>
        <dbReference type="ARBA" id="ARBA00022837"/>
    </source>
</evidence>
<sequence length="560" mass="61564">MREYGPFPTSSKTLQIVLVINVKDVNDNAPKFTSDPNHVSIFQNTQPGTYVTRLEAFDADTGLNAKIHSSIEDSTGGLFSVEQSSGIISLESSLGEQATHVLRVRAIDQGYPHRLSSVGSVLVPVLDANNKPPVFEHRGYICTVLEDIKRGSKLLSVFAANQKRDLASQTTYTITSGNKKGAFRLDSQTGDIFVMEPLDYESASQHVLTVKATVTGKESLSDTATVTIRLLDLNDNSPAFSQKVYSSRISEDAKLGSTVLTVLANDIDGPLNNQIHYSIEDSQTSQFVMDGVSGDFRLSRQLDREQVKSLDYSHQQSTGFGDINTLQDLGSLNYDGCTPIINDCNLLHLHSKVCDELLHILVSDSGTPSLTPVMSLCVLVVKKSRFPPSILPLDVVIITLEDFRGTLGKIHATDQDEHDMLTFSLEPQSNSLFSVVSTDGTLLAPGGLDEGYYKLNVSVTDGHFSASARVSVNVLRVKKKILDSSVAVRFAAVTAEDFLQEHWRRFQKAQRSGLGARRSAVQMLRCKLVRIWMFSCSSRELLEVPVLRMSLCRSSLQLQN</sequence>
<dbReference type="AlphaFoldDB" id="A0A553N0A3"/>
<dbReference type="Gene3D" id="2.60.40.60">
    <property type="entry name" value="Cadherins"/>
    <property type="match status" value="4"/>
</dbReference>
<dbReference type="InterPro" id="IPR015919">
    <property type="entry name" value="Cadherin-like_sf"/>
</dbReference>
<evidence type="ECO:0000256" key="4">
    <source>
        <dbReference type="ARBA" id="ARBA00022737"/>
    </source>
</evidence>
<dbReference type="SMART" id="SM00112">
    <property type="entry name" value="CA"/>
    <property type="match status" value="4"/>
</dbReference>
<dbReference type="CDD" id="cd11304">
    <property type="entry name" value="Cadherin_repeat"/>
    <property type="match status" value="4"/>
</dbReference>
<evidence type="ECO:0000256" key="6">
    <source>
        <dbReference type="ARBA" id="ARBA00022989"/>
    </source>
</evidence>
<dbReference type="Pfam" id="PF00028">
    <property type="entry name" value="Cadherin"/>
    <property type="match status" value="3"/>
</dbReference>
<keyword evidence="11" id="KW-1185">Reference proteome</keyword>
<keyword evidence="7" id="KW-0472">Membrane</keyword>
<dbReference type="PRINTS" id="PR00205">
    <property type="entry name" value="CADHERIN"/>
</dbReference>
<dbReference type="OrthoDB" id="6252479at2759"/>
<dbReference type="FunFam" id="2.60.40.60:FF:000033">
    <property type="entry name" value="FAT atypical cadherin 1"/>
    <property type="match status" value="1"/>
</dbReference>
<dbReference type="GO" id="GO:0005886">
    <property type="term" value="C:plasma membrane"/>
    <property type="evidence" value="ECO:0007669"/>
    <property type="project" value="UniProtKB-SubCell"/>
</dbReference>
<keyword evidence="4" id="KW-0677">Repeat</keyword>
<dbReference type="Proteomes" id="UP000316079">
    <property type="component" value="Unassembled WGS sequence"/>
</dbReference>
<dbReference type="GO" id="GO:0009653">
    <property type="term" value="P:anatomical structure morphogenesis"/>
    <property type="evidence" value="ECO:0007669"/>
    <property type="project" value="UniProtKB-ARBA"/>
</dbReference>
<reference evidence="10 11" key="1">
    <citation type="journal article" date="2019" name="Sci. Data">
        <title>Hybrid genome assembly and annotation of Danionella translucida.</title>
        <authorList>
            <person name="Kadobianskyi M."/>
            <person name="Schulze L."/>
            <person name="Schuelke M."/>
            <person name="Judkewitz B."/>
        </authorList>
    </citation>
    <scope>NUCLEOTIDE SEQUENCE [LARGE SCALE GENOMIC DNA]</scope>
    <source>
        <strain evidence="10 11">Bolton</strain>
    </source>
</reference>
<feature type="domain" description="Cadherin" evidence="9">
    <location>
        <begin position="33"/>
        <end position="135"/>
    </location>
</feature>
<dbReference type="GO" id="GO:0005509">
    <property type="term" value="F:calcium ion binding"/>
    <property type="evidence" value="ECO:0007669"/>
    <property type="project" value="UniProtKB-UniRule"/>
</dbReference>
<dbReference type="EMBL" id="SRMA01027163">
    <property type="protein sequence ID" value="TRY58859.1"/>
    <property type="molecule type" value="Genomic_DNA"/>
</dbReference>
<feature type="domain" description="Cadherin" evidence="9">
    <location>
        <begin position="136"/>
        <end position="240"/>
    </location>
</feature>
<protein>
    <recommendedName>
        <fullName evidence="9">Cadherin domain-containing protein</fullName>
    </recommendedName>
</protein>
<feature type="domain" description="Cadherin" evidence="9">
    <location>
        <begin position="241"/>
        <end position="390"/>
    </location>
</feature>